<dbReference type="SUPFAM" id="SSF56784">
    <property type="entry name" value="HAD-like"/>
    <property type="match status" value="1"/>
</dbReference>
<dbReference type="SFLD" id="SFLDG01129">
    <property type="entry name" value="C1.5:_HAD__Beta-PGM__Phosphata"/>
    <property type="match status" value="1"/>
</dbReference>
<dbReference type="PANTHER" id="PTHR43316">
    <property type="entry name" value="HYDROLASE, HALOACID DELAHOGENASE-RELATED"/>
    <property type="match status" value="1"/>
</dbReference>
<dbReference type="PANTHER" id="PTHR43316:SF3">
    <property type="entry name" value="HALOACID DEHALOGENASE, TYPE II (AFU_ORTHOLOGUE AFUA_2G07750)-RELATED"/>
    <property type="match status" value="1"/>
</dbReference>
<evidence type="ECO:0000313" key="3">
    <source>
        <dbReference type="Proteomes" id="UP001056035"/>
    </source>
</evidence>
<keyword evidence="1 2" id="KW-0378">Hydrolase</keyword>
<reference evidence="2 3" key="1">
    <citation type="submission" date="2022-06" db="EMBL/GenBank/DDBJ databases">
        <title>Paraconexibacter antarcticus.</title>
        <authorList>
            <person name="Kim C.S."/>
        </authorList>
    </citation>
    <scope>NUCLEOTIDE SEQUENCE [LARGE SCALE GENOMIC DNA]</scope>
    <source>
        <strain evidence="2 3">02-257</strain>
    </source>
</reference>
<proteinExistence type="predicted"/>
<dbReference type="InterPro" id="IPR051540">
    <property type="entry name" value="S-2-haloacid_dehalogenase"/>
</dbReference>
<dbReference type="Pfam" id="PF00702">
    <property type="entry name" value="Hydrolase"/>
    <property type="match status" value="1"/>
</dbReference>
<dbReference type="InterPro" id="IPR023214">
    <property type="entry name" value="HAD_sf"/>
</dbReference>
<evidence type="ECO:0000313" key="2">
    <source>
        <dbReference type="EMBL" id="UTI62669.1"/>
    </source>
</evidence>
<keyword evidence="3" id="KW-1185">Reference proteome</keyword>
<dbReference type="EMBL" id="CP098502">
    <property type="protein sequence ID" value="UTI62669.1"/>
    <property type="molecule type" value="Genomic_DNA"/>
</dbReference>
<dbReference type="SFLD" id="SFLDS00003">
    <property type="entry name" value="Haloacid_Dehalogenase"/>
    <property type="match status" value="1"/>
</dbReference>
<organism evidence="2 3">
    <name type="scientific">Paraconexibacter antarcticus</name>
    <dbReference type="NCBI Taxonomy" id="2949664"/>
    <lineage>
        <taxon>Bacteria</taxon>
        <taxon>Bacillati</taxon>
        <taxon>Actinomycetota</taxon>
        <taxon>Thermoleophilia</taxon>
        <taxon>Solirubrobacterales</taxon>
        <taxon>Paraconexibacteraceae</taxon>
        <taxon>Paraconexibacter</taxon>
    </lineage>
</organism>
<dbReference type="Gene3D" id="3.40.50.1000">
    <property type="entry name" value="HAD superfamily/HAD-like"/>
    <property type="match status" value="1"/>
</dbReference>
<evidence type="ECO:0000256" key="1">
    <source>
        <dbReference type="ARBA" id="ARBA00022801"/>
    </source>
</evidence>
<dbReference type="Proteomes" id="UP001056035">
    <property type="component" value="Chromosome"/>
</dbReference>
<accession>A0ABY5DP35</accession>
<dbReference type="RefSeq" id="WP_254569404.1">
    <property type="nucleotide sequence ID" value="NZ_CP098502.1"/>
</dbReference>
<protein>
    <submittedName>
        <fullName evidence="2">HAD family hydrolase</fullName>
    </submittedName>
</protein>
<sequence>MQIRAVTLDLDDTLWPFAPVAAQIQEALTAWLAEHAPRTRVRHDPQTLAAELAAIRREHPEIAHDLGAVRREVLRRALAAADEDPALAEEAFEVIFAARQRVSLYPDAAAALDRLAARVPLLALTDGNADLERTGVARWFVGLVNAGDVGVTKPDPRMFAAASEHLGLEPAEILHAGDNLELDVAGALAAGFQAAWVRRDFEGTAPAGAHTVADLTALAELVGA</sequence>
<dbReference type="GO" id="GO:0016787">
    <property type="term" value="F:hydrolase activity"/>
    <property type="evidence" value="ECO:0007669"/>
    <property type="project" value="UniProtKB-KW"/>
</dbReference>
<name>A0ABY5DP35_9ACTN</name>
<dbReference type="InterPro" id="IPR006439">
    <property type="entry name" value="HAD-SF_hydro_IA"/>
</dbReference>
<dbReference type="NCBIfam" id="TIGR01549">
    <property type="entry name" value="HAD-SF-IA-v1"/>
    <property type="match status" value="1"/>
</dbReference>
<dbReference type="InterPro" id="IPR036412">
    <property type="entry name" value="HAD-like_sf"/>
</dbReference>
<dbReference type="Gene3D" id="1.20.120.1600">
    <property type="match status" value="1"/>
</dbReference>
<gene>
    <name evidence="2" type="ORF">NBH00_15020</name>
</gene>
<dbReference type="PRINTS" id="PR00413">
    <property type="entry name" value="HADHALOGNASE"/>
</dbReference>
<dbReference type="NCBIfam" id="TIGR01509">
    <property type="entry name" value="HAD-SF-IA-v3"/>
    <property type="match status" value="1"/>
</dbReference>